<dbReference type="AlphaFoldDB" id="A0AAV7S685"/>
<reference evidence="2" key="1">
    <citation type="journal article" date="2022" name="bioRxiv">
        <title>Sequencing and chromosome-scale assembly of the giantPleurodeles waltlgenome.</title>
        <authorList>
            <person name="Brown T."/>
            <person name="Elewa A."/>
            <person name="Iarovenko S."/>
            <person name="Subramanian E."/>
            <person name="Araus A.J."/>
            <person name="Petzold A."/>
            <person name="Susuki M."/>
            <person name="Suzuki K.-i.T."/>
            <person name="Hayashi T."/>
            <person name="Toyoda A."/>
            <person name="Oliveira C."/>
            <person name="Osipova E."/>
            <person name="Leigh N.D."/>
            <person name="Simon A."/>
            <person name="Yun M.H."/>
        </authorList>
    </citation>
    <scope>NUCLEOTIDE SEQUENCE</scope>
    <source>
        <strain evidence="2">20211129_DDA</strain>
        <tissue evidence="2">Liver</tissue>
    </source>
</reference>
<sequence>MATKRAEHYVNSRHQPVPDPAPGPKAEDCRPSPTSRPQTGTTGGRHPSLHPNRWRPGTRTLQMAPCHTSAQLQPIATTAGG</sequence>
<evidence type="ECO:0000256" key="1">
    <source>
        <dbReference type="SAM" id="MobiDB-lite"/>
    </source>
</evidence>
<name>A0AAV7S685_PLEWA</name>
<proteinExistence type="predicted"/>
<accession>A0AAV7S685</accession>
<evidence type="ECO:0000313" key="2">
    <source>
        <dbReference type="EMBL" id="KAJ1160536.1"/>
    </source>
</evidence>
<keyword evidence="3" id="KW-1185">Reference proteome</keyword>
<comment type="caution">
    <text evidence="2">The sequence shown here is derived from an EMBL/GenBank/DDBJ whole genome shotgun (WGS) entry which is preliminary data.</text>
</comment>
<feature type="compositionally biased region" description="Basic and acidic residues" evidence="1">
    <location>
        <begin position="1"/>
        <end position="10"/>
    </location>
</feature>
<evidence type="ECO:0000313" key="3">
    <source>
        <dbReference type="Proteomes" id="UP001066276"/>
    </source>
</evidence>
<organism evidence="2 3">
    <name type="scientific">Pleurodeles waltl</name>
    <name type="common">Iberian ribbed newt</name>
    <dbReference type="NCBI Taxonomy" id="8319"/>
    <lineage>
        <taxon>Eukaryota</taxon>
        <taxon>Metazoa</taxon>
        <taxon>Chordata</taxon>
        <taxon>Craniata</taxon>
        <taxon>Vertebrata</taxon>
        <taxon>Euteleostomi</taxon>
        <taxon>Amphibia</taxon>
        <taxon>Batrachia</taxon>
        <taxon>Caudata</taxon>
        <taxon>Salamandroidea</taxon>
        <taxon>Salamandridae</taxon>
        <taxon>Pleurodelinae</taxon>
        <taxon>Pleurodeles</taxon>
    </lineage>
</organism>
<dbReference type="Proteomes" id="UP001066276">
    <property type="component" value="Chromosome 4_2"/>
</dbReference>
<dbReference type="EMBL" id="JANPWB010000008">
    <property type="protein sequence ID" value="KAJ1160536.1"/>
    <property type="molecule type" value="Genomic_DNA"/>
</dbReference>
<gene>
    <name evidence="2" type="ORF">NDU88_001037</name>
</gene>
<protein>
    <submittedName>
        <fullName evidence="2">Uncharacterized protein</fullName>
    </submittedName>
</protein>
<feature type="region of interest" description="Disordered" evidence="1">
    <location>
        <begin position="1"/>
        <end position="60"/>
    </location>
</feature>